<gene>
    <name evidence="1" type="ORF">GMARGA_LOCUS37827</name>
</gene>
<comment type="caution">
    <text evidence="1">The sequence shown here is derived from an EMBL/GenBank/DDBJ whole genome shotgun (WGS) entry which is preliminary data.</text>
</comment>
<protein>
    <submittedName>
        <fullName evidence="1">25202_t:CDS:1</fullName>
    </submittedName>
</protein>
<name>A0ABN7X2A0_GIGMA</name>
<evidence type="ECO:0000313" key="1">
    <source>
        <dbReference type="EMBL" id="CAG8845776.1"/>
    </source>
</evidence>
<reference evidence="1 2" key="1">
    <citation type="submission" date="2021-06" db="EMBL/GenBank/DDBJ databases">
        <authorList>
            <person name="Kallberg Y."/>
            <person name="Tangrot J."/>
            <person name="Rosling A."/>
        </authorList>
    </citation>
    <scope>NUCLEOTIDE SEQUENCE [LARGE SCALE GENOMIC DNA]</scope>
    <source>
        <strain evidence="1 2">120-4 pot B 10/14</strain>
    </source>
</reference>
<feature type="non-terminal residue" evidence="1">
    <location>
        <position position="1"/>
    </location>
</feature>
<feature type="non-terminal residue" evidence="1">
    <location>
        <position position="349"/>
    </location>
</feature>
<evidence type="ECO:0000313" key="2">
    <source>
        <dbReference type="Proteomes" id="UP000789901"/>
    </source>
</evidence>
<accession>A0ABN7X2A0</accession>
<keyword evidence="2" id="KW-1185">Reference proteome</keyword>
<sequence>TIHSRMLLFLFVTINRESYKPSKIISETLYEIESSKTFGDLLYLADNEYKPNEIVRVEVRCSGSNQYHFYASGVEGSLHACEPDLRNISYVRFFISDFAELSDSSDSQSNISSNNENVFDLMMNSAQEKKLPLLKDNNNKRNQLFNDLINSLYKMDSTIGEVFLNKLTTFIWYIDEHHSKFSDRSLYFSDFIRELIPYKNNQFYKKDSHHKKGLLERTKLELYIDAIKESLDQPWANNSTVELKLECHFNEVKEQYHELATIVKNLNNYEVISIDEYLPLNCNQRYKFITNLALDTTIILYRYYHRNYLGTLNFIWRIPTNPNIRSENLQAQAIISIQNKLPKYFTRAM</sequence>
<dbReference type="EMBL" id="CAJVQB010080857">
    <property type="protein sequence ID" value="CAG8845776.1"/>
    <property type="molecule type" value="Genomic_DNA"/>
</dbReference>
<dbReference type="Proteomes" id="UP000789901">
    <property type="component" value="Unassembled WGS sequence"/>
</dbReference>
<organism evidence="1 2">
    <name type="scientific">Gigaspora margarita</name>
    <dbReference type="NCBI Taxonomy" id="4874"/>
    <lineage>
        <taxon>Eukaryota</taxon>
        <taxon>Fungi</taxon>
        <taxon>Fungi incertae sedis</taxon>
        <taxon>Mucoromycota</taxon>
        <taxon>Glomeromycotina</taxon>
        <taxon>Glomeromycetes</taxon>
        <taxon>Diversisporales</taxon>
        <taxon>Gigasporaceae</taxon>
        <taxon>Gigaspora</taxon>
    </lineage>
</organism>
<proteinExistence type="predicted"/>